<reference evidence="2" key="1">
    <citation type="submission" date="2017-04" db="EMBL/GenBank/DDBJ databases">
        <title>Function of individual gut microbiota members based on whole genome sequencing of pure cultures obtained from chicken caecum.</title>
        <authorList>
            <person name="Medvecky M."/>
            <person name="Cejkova D."/>
            <person name="Polansky O."/>
            <person name="Karasova D."/>
            <person name="Kubasova T."/>
            <person name="Cizek A."/>
            <person name="Rychlik I."/>
        </authorList>
    </citation>
    <scope>NUCLEOTIDE SEQUENCE [LARGE SCALE GENOMIC DNA]</scope>
    <source>
        <strain evidence="2">An71</strain>
    </source>
</reference>
<comment type="caution">
    <text evidence="1">The sequence shown here is derived from an EMBL/GenBank/DDBJ whole genome shotgun (WGS) entry which is preliminary data.</text>
</comment>
<gene>
    <name evidence="1" type="ORF">B5G22_10660</name>
</gene>
<sequence>MIEKSTKEKYIRARVTKEQKEQLQKIAKDANESESEYILNSIRMRQEMPRTLLNKILKLSLKEKAQGNFEELTLEPVLDSLENTLDLVNGLDNNEESLFYEELLDWLIHYVKISGKKNTNESSYEIPDD</sequence>
<proteinExistence type="predicted"/>
<dbReference type="EMBL" id="NFHN01000061">
    <property type="protein sequence ID" value="OUN42173.1"/>
    <property type="molecule type" value="Genomic_DNA"/>
</dbReference>
<dbReference type="RefSeq" id="WP_085719410.1">
    <property type="nucleotide sequence ID" value="NZ_JAJGVZ010000354.1"/>
</dbReference>
<protein>
    <submittedName>
        <fullName evidence="1">Uncharacterized protein</fullName>
    </submittedName>
</protein>
<organism evidence="1 2">
    <name type="scientific">Limosilactobacillus reuteri</name>
    <name type="common">Lactobacillus reuteri</name>
    <dbReference type="NCBI Taxonomy" id="1598"/>
    <lineage>
        <taxon>Bacteria</taxon>
        <taxon>Bacillati</taxon>
        <taxon>Bacillota</taxon>
        <taxon>Bacilli</taxon>
        <taxon>Lactobacillales</taxon>
        <taxon>Lactobacillaceae</taxon>
        <taxon>Limosilactobacillus</taxon>
    </lineage>
</organism>
<dbReference type="Proteomes" id="UP000195868">
    <property type="component" value="Unassembled WGS sequence"/>
</dbReference>
<evidence type="ECO:0000313" key="1">
    <source>
        <dbReference type="EMBL" id="OUN42173.1"/>
    </source>
</evidence>
<evidence type="ECO:0000313" key="2">
    <source>
        <dbReference type="Proteomes" id="UP000195868"/>
    </source>
</evidence>
<name>A0A1Y3U095_LIMRT</name>
<dbReference type="AlphaFoldDB" id="A0A1Y3U095"/>
<accession>A0A1Y3U095</accession>